<dbReference type="KEGG" id="mhey:H2LOC_015095"/>
<feature type="transmembrane region" description="Helical" evidence="5">
    <location>
        <begin position="71"/>
        <end position="92"/>
    </location>
</feature>
<feature type="transmembrane region" description="Helical" evidence="5">
    <location>
        <begin position="413"/>
        <end position="435"/>
    </location>
</feature>
<feature type="transmembrane region" description="Helical" evidence="5">
    <location>
        <begin position="546"/>
        <end position="565"/>
    </location>
</feature>
<comment type="subcellular location">
    <subcellularLocation>
        <location evidence="1 5">Cell membrane</location>
        <topology evidence="1 5">Multi-pass membrane protein</topology>
    </subcellularLocation>
</comment>
<feature type="transmembrane region" description="Helical" evidence="5">
    <location>
        <begin position="441"/>
        <end position="467"/>
    </location>
</feature>
<feature type="domain" description="ABC transmembrane type-1" evidence="6">
    <location>
        <begin position="378"/>
        <end position="564"/>
    </location>
</feature>
<evidence type="ECO:0000313" key="8">
    <source>
        <dbReference type="Proteomes" id="UP000309061"/>
    </source>
</evidence>
<protein>
    <submittedName>
        <fullName evidence="7">ABC transporter permease subunit</fullName>
    </submittedName>
</protein>
<evidence type="ECO:0000256" key="3">
    <source>
        <dbReference type="ARBA" id="ARBA00022989"/>
    </source>
</evidence>
<dbReference type="Gene3D" id="1.10.3720.10">
    <property type="entry name" value="MetI-like"/>
    <property type="match status" value="2"/>
</dbReference>
<feature type="transmembrane region" description="Helical" evidence="5">
    <location>
        <begin position="333"/>
        <end position="358"/>
    </location>
</feature>
<organism evidence="7 8">
    <name type="scientific">Methylocystis heyeri</name>
    <dbReference type="NCBI Taxonomy" id="391905"/>
    <lineage>
        <taxon>Bacteria</taxon>
        <taxon>Pseudomonadati</taxon>
        <taxon>Pseudomonadota</taxon>
        <taxon>Alphaproteobacteria</taxon>
        <taxon>Hyphomicrobiales</taxon>
        <taxon>Methylocystaceae</taxon>
        <taxon>Methylocystis</taxon>
    </lineage>
</organism>
<feature type="transmembrane region" description="Helical" evidence="5">
    <location>
        <begin position="378"/>
        <end position="401"/>
    </location>
</feature>
<evidence type="ECO:0000313" key="7">
    <source>
        <dbReference type="EMBL" id="QGM46912.1"/>
    </source>
</evidence>
<keyword evidence="2 5" id="KW-0812">Transmembrane</keyword>
<dbReference type="PANTHER" id="PTHR42744">
    <property type="entry name" value="BINDING-PROTEIN-DEPENDENT TRANSPORT SYSTEMS INNER MEMBRANE COMPONENT"/>
    <property type="match status" value="1"/>
</dbReference>
<dbReference type="PANTHER" id="PTHR42744:SF1">
    <property type="entry name" value="BINDING-PROTEIN-DEPENDENT TRANSPORT SYSTEMS INNER MEMBRANE COMPONENT"/>
    <property type="match status" value="1"/>
</dbReference>
<proteinExistence type="inferred from homology"/>
<dbReference type="GO" id="GO:0055085">
    <property type="term" value="P:transmembrane transport"/>
    <property type="evidence" value="ECO:0007669"/>
    <property type="project" value="InterPro"/>
</dbReference>
<evidence type="ECO:0000256" key="4">
    <source>
        <dbReference type="ARBA" id="ARBA00023136"/>
    </source>
</evidence>
<keyword evidence="8" id="KW-1185">Reference proteome</keyword>
<dbReference type="AlphaFoldDB" id="A0A6B8KH03"/>
<comment type="similarity">
    <text evidence="5">Belongs to the binding-protein-dependent transport system permease family.</text>
</comment>
<dbReference type="InterPro" id="IPR035906">
    <property type="entry name" value="MetI-like_sf"/>
</dbReference>
<dbReference type="Proteomes" id="UP000309061">
    <property type="component" value="Chromosome"/>
</dbReference>
<dbReference type="InterPro" id="IPR000515">
    <property type="entry name" value="MetI-like"/>
</dbReference>
<evidence type="ECO:0000256" key="1">
    <source>
        <dbReference type="ARBA" id="ARBA00004651"/>
    </source>
</evidence>
<dbReference type="PROSITE" id="PS50928">
    <property type="entry name" value="ABC_TM1"/>
    <property type="match status" value="2"/>
</dbReference>
<dbReference type="OrthoDB" id="9806809at2"/>
<reference evidence="7 8" key="1">
    <citation type="submission" date="2019-11" db="EMBL/GenBank/DDBJ databases">
        <title>The genome sequence of Methylocystis heyeri.</title>
        <authorList>
            <person name="Oshkin I.Y."/>
            <person name="Miroshnikov K."/>
            <person name="Dedysh S.N."/>
        </authorList>
    </citation>
    <scope>NUCLEOTIDE SEQUENCE [LARGE SCALE GENOMIC DNA]</scope>
    <source>
        <strain evidence="7 8">H2</strain>
    </source>
</reference>
<name>A0A6B8KH03_9HYPH</name>
<gene>
    <name evidence="7" type="ORF">H2LOC_015095</name>
</gene>
<dbReference type="SUPFAM" id="SSF161098">
    <property type="entry name" value="MetI-like"/>
    <property type="match status" value="2"/>
</dbReference>
<dbReference type="EMBL" id="CP046052">
    <property type="protein sequence ID" value="QGM46912.1"/>
    <property type="molecule type" value="Genomic_DNA"/>
</dbReference>
<dbReference type="Pfam" id="PF00528">
    <property type="entry name" value="BPD_transp_1"/>
    <property type="match status" value="2"/>
</dbReference>
<evidence type="ECO:0000259" key="6">
    <source>
        <dbReference type="PROSITE" id="PS50928"/>
    </source>
</evidence>
<evidence type="ECO:0000256" key="5">
    <source>
        <dbReference type="RuleBase" id="RU363032"/>
    </source>
</evidence>
<feature type="transmembrane region" description="Helical" evidence="5">
    <location>
        <begin position="104"/>
        <end position="127"/>
    </location>
</feature>
<feature type="transmembrane region" description="Helical" evidence="5">
    <location>
        <begin position="20"/>
        <end position="38"/>
    </location>
</feature>
<keyword evidence="3 5" id="KW-1133">Transmembrane helix</keyword>
<keyword evidence="5" id="KW-0813">Transport</keyword>
<accession>A0A6B8KH03</accession>
<feature type="transmembrane region" description="Helical" evidence="5">
    <location>
        <begin position="239"/>
        <end position="256"/>
    </location>
</feature>
<dbReference type="RefSeq" id="WP_136497798.1">
    <property type="nucleotide sequence ID" value="NZ_CP046052.1"/>
</dbReference>
<keyword evidence="4 5" id="KW-0472">Membrane</keyword>
<feature type="domain" description="ABC transmembrane type-1" evidence="6">
    <location>
        <begin position="66"/>
        <end position="260"/>
    </location>
</feature>
<sequence>MTQQPLIAFAGGRRANLPNLWDAAALILVLGVFVLMSYGSRGMTSPLSAPETAALSLDYWKLPYYGLRTTLRMFAAIVVSLVFTFTYATLAAKSRRAEMVLIPLLDVLQSVPILGFLSFTVTFFLQLFPGSTLGAECAAIFAIFTSQAWNMAFSFYQSLRTVPRDLEEVAANFRLTPWQKFWQLETPFAMPGLIWNMMMSMSGGWFFVVASEAISVGDVNVRLPGVGSYLALAIDQRRIDCVAAAVVAVALIILAYDQLLFRPIVAFADKFRVELTASQTTADSWVRDLFLRTRWMQRIMTGPARLLHAASLLKMRRPAAARRKGPPNPRIELVLDLVWYAILGAALFASVSMIVNFIRQGVGVDEVKTVATLTFYTLLRVMALIAIATAIWLPIGVWIGLRPRIAEKAQPFAQFLAAFPANVLFPIAVIAILRFHLNPDIWLSVLIVFGTQWYILFNVIAGASAFPNDLREAAQNFGIKGWSWWKNVILPAVFPYYITGAITASGGSWNASIVAEYVKWGDDTVSANGVGAYIARATADGDYPKIVLGVAAMSIVVILINRLFWRRLASIGERRLRLL</sequence>
<evidence type="ECO:0000256" key="2">
    <source>
        <dbReference type="ARBA" id="ARBA00022692"/>
    </source>
</evidence>
<dbReference type="CDD" id="cd06261">
    <property type="entry name" value="TM_PBP2"/>
    <property type="match status" value="2"/>
</dbReference>
<dbReference type="GO" id="GO:0005886">
    <property type="term" value="C:plasma membrane"/>
    <property type="evidence" value="ECO:0007669"/>
    <property type="project" value="UniProtKB-SubCell"/>
</dbReference>